<accession>A0AAU9D3A0</accession>
<gene>
    <name evidence="1" type="ORF">FUAX_44840</name>
</gene>
<dbReference type="InterPro" id="IPR021109">
    <property type="entry name" value="Peptidase_aspartic_dom_sf"/>
</dbReference>
<dbReference type="RefSeq" id="WP_338395423.1">
    <property type="nucleotide sequence ID" value="NZ_AP025317.1"/>
</dbReference>
<name>A0AAU9D3A0_9BACT</name>
<evidence type="ECO:0000313" key="2">
    <source>
        <dbReference type="Proteomes" id="UP001348817"/>
    </source>
</evidence>
<protein>
    <recommendedName>
        <fullName evidence="3">Aspartyl protease</fullName>
    </recommendedName>
</protein>
<dbReference type="Gene3D" id="2.40.70.10">
    <property type="entry name" value="Acid Proteases"/>
    <property type="match status" value="1"/>
</dbReference>
<dbReference type="AlphaFoldDB" id="A0AAU9D3A0"/>
<dbReference type="EMBL" id="AP025317">
    <property type="protein sequence ID" value="BDD12052.1"/>
    <property type="molecule type" value="Genomic_DNA"/>
</dbReference>
<reference evidence="1 2" key="1">
    <citation type="submission" date="2021-12" db="EMBL/GenBank/DDBJ databases">
        <title>Genome sequencing of bacteria with rrn-lacking chromosome and rrn-plasmid.</title>
        <authorList>
            <person name="Anda M."/>
            <person name="Iwasaki W."/>
        </authorList>
    </citation>
    <scope>NUCLEOTIDE SEQUENCE [LARGE SCALE GENOMIC DNA]</scope>
    <source>
        <strain evidence="1 2">DSM 100852</strain>
        <plasmid evidence="1 2">pFA3</plasmid>
    </source>
</reference>
<keyword evidence="1" id="KW-0614">Plasmid</keyword>
<proteinExistence type="predicted"/>
<keyword evidence="2" id="KW-1185">Reference proteome</keyword>
<evidence type="ECO:0000313" key="1">
    <source>
        <dbReference type="EMBL" id="BDD12052.1"/>
    </source>
</evidence>
<evidence type="ECO:0008006" key="3">
    <source>
        <dbReference type="Google" id="ProtNLM"/>
    </source>
</evidence>
<organism evidence="1 2">
    <name type="scientific">Fulvitalea axinellae</name>
    <dbReference type="NCBI Taxonomy" id="1182444"/>
    <lineage>
        <taxon>Bacteria</taxon>
        <taxon>Pseudomonadati</taxon>
        <taxon>Bacteroidota</taxon>
        <taxon>Cytophagia</taxon>
        <taxon>Cytophagales</taxon>
        <taxon>Persicobacteraceae</taxon>
        <taxon>Fulvitalea</taxon>
    </lineage>
</organism>
<dbReference type="KEGG" id="fax:FUAX_44840"/>
<dbReference type="InterPro" id="IPR036034">
    <property type="entry name" value="PDZ_sf"/>
</dbReference>
<sequence>MTRFLLLLAICFLPMRQSFGQRKNLPDTIPADFESGHIVVDLKVNGHVRKFILDTGAPLGFSEKLVNELGIATEGSANVSDYNNASSSLKVSEVITDLWLGNSRMDYSRALVIPLGNSPFDCLGIDGFIGGKLFKRYSLKFDKKNGYVILEHKGKVLRPENIEGTKVRINKFWKPFLRISPFEKLSENVLFDTGDPALYSPCENMLDQVLAQRDVKSQILEESEGAANYGLFGLAKSSGLHYLELGRLRIDGTEIKGYRNNTHASGHSKLGSGLLDYGTVTLDYRRKRFYFEPYDNNRELEAKNRRLGAYYNLRGDKMTVSLVWKASPIYRQGVRRGFELISFDGEDLRKMDYCQKFELIKRSRDGKAHKLVFLDLEKNRVPVSLNPDMGGVGQ</sequence>
<dbReference type="Proteomes" id="UP001348817">
    <property type="component" value="Plasmid pFA3"/>
</dbReference>
<dbReference type="SUPFAM" id="SSF50156">
    <property type="entry name" value="PDZ domain-like"/>
    <property type="match status" value="1"/>
</dbReference>
<dbReference type="Pfam" id="PF13650">
    <property type="entry name" value="Asp_protease_2"/>
    <property type="match status" value="1"/>
</dbReference>
<dbReference type="SUPFAM" id="SSF50630">
    <property type="entry name" value="Acid proteases"/>
    <property type="match status" value="1"/>
</dbReference>
<geneLocation type="plasmid" evidence="1 2">
    <name>pFA3</name>
</geneLocation>